<sequence>MNKNVPDIRLAYPPDENPHYIRAVTQVGDVQEVIAHADIFESNGIKLVAKGARIDSRLFQRLTQHRLAAPLDSMLTAKHPVNTHSLVVELDSIIKHEAVYRRILTRTGDPHAMKQALASVQMAPEVMLRLTVMRECRPELFMHSIRTALIAFALAQSLGLPEGQRASVLLAALCHDFGEMHTDPEILVAEHDVTQDERRYIHVHPITGHVLVQGLRGFSSDATLAILQHHERLDGSGYPHALQGDSITVLARVLAVADVAEAAIRRFDLLRVEMLFRLGQKRFDASVVNALRDLLHITSIDAQAMRLDRSATAQVAHVTALLETWITLRGIIKQEADPAKPDTAALKFLLERMATMRSLILQAGFDPESMASMLVIAQEDPDMLGELRRMLDELEWLASDLAHEIDRRSPELSPLAQGALNGLLVQLHQMK</sequence>
<feature type="domain" description="HD-GYP" evidence="2">
    <location>
        <begin position="119"/>
        <end position="314"/>
    </location>
</feature>
<dbReference type="Proteomes" id="UP000179840">
    <property type="component" value="Unassembled WGS sequence"/>
</dbReference>
<dbReference type="Gene3D" id="1.10.3210.10">
    <property type="entry name" value="Hypothetical protein af1432"/>
    <property type="match status" value="1"/>
</dbReference>
<dbReference type="InterPro" id="IPR003607">
    <property type="entry name" value="HD/PDEase_dom"/>
</dbReference>
<dbReference type="SMART" id="SM00471">
    <property type="entry name" value="HDc"/>
    <property type="match status" value="1"/>
</dbReference>
<organism evidence="3 4">
    <name type="scientific">Janthinobacterium lividum</name>
    <dbReference type="NCBI Taxonomy" id="29581"/>
    <lineage>
        <taxon>Bacteria</taxon>
        <taxon>Pseudomonadati</taxon>
        <taxon>Pseudomonadota</taxon>
        <taxon>Betaproteobacteria</taxon>
        <taxon>Burkholderiales</taxon>
        <taxon>Oxalobacteraceae</taxon>
        <taxon>Janthinobacterium</taxon>
    </lineage>
</organism>
<dbReference type="PANTHER" id="PTHR43155:SF2">
    <property type="entry name" value="CYCLIC DI-GMP PHOSPHODIESTERASE PA4108"/>
    <property type="match status" value="1"/>
</dbReference>
<dbReference type="RefSeq" id="WP_071077658.1">
    <property type="nucleotide sequence ID" value="NZ_LFKP01000008.1"/>
</dbReference>
<accession>A0A1S1U8R7</accession>
<name>A0A1S1U8R7_9BURK</name>
<proteinExistence type="predicted"/>
<gene>
    <name evidence="3" type="ORF">AKG95_15295</name>
</gene>
<dbReference type="AlphaFoldDB" id="A0A1S1U8R7"/>
<dbReference type="PROSITE" id="PS51831">
    <property type="entry name" value="HD"/>
    <property type="match status" value="1"/>
</dbReference>
<comment type="caution">
    <text evidence="3">The sequence shown here is derived from an EMBL/GenBank/DDBJ whole genome shotgun (WGS) entry which is preliminary data.</text>
</comment>
<reference evidence="3 4" key="1">
    <citation type="submission" date="2015-06" db="EMBL/GenBank/DDBJ databases">
        <title>Draft genome sequencing of a biphenyl-degrading bacterium, Janthinobacterium lividum MEG1.</title>
        <authorList>
            <person name="Shimodaira J."/>
            <person name="Hatta T."/>
        </authorList>
    </citation>
    <scope>NUCLEOTIDE SEQUENCE [LARGE SCALE GENOMIC DNA]</scope>
    <source>
        <strain evidence="3 4">MEG1</strain>
    </source>
</reference>
<dbReference type="PANTHER" id="PTHR43155">
    <property type="entry name" value="CYCLIC DI-GMP PHOSPHODIESTERASE PA4108-RELATED"/>
    <property type="match status" value="1"/>
</dbReference>
<dbReference type="EMBL" id="LFKP01000008">
    <property type="protein sequence ID" value="OHV96174.1"/>
    <property type="molecule type" value="Genomic_DNA"/>
</dbReference>
<dbReference type="InterPro" id="IPR037522">
    <property type="entry name" value="HD_GYP_dom"/>
</dbReference>
<evidence type="ECO:0000259" key="2">
    <source>
        <dbReference type="PROSITE" id="PS51832"/>
    </source>
</evidence>
<dbReference type="SUPFAM" id="SSF109604">
    <property type="entry name" value="HD-domain/PDEase-like"/>
    <property type="match status" value="1"/>
</dbReference>
<evidence type="ECO:0000313" key="3">
    <source>
        <dbReference type="EMBL" id="OHV96174.1"/>
    </source>
</evidence>
<dbReference type="InterPro" id="IPR006674">
    <property type="entry name" value="HD_domain"/>
</dbReference>
<feature type="domain" description="HD" evidence="1">
    <location>
        <begin position="140"/>
        <end position="263"/>
    </location>
</feature>
<dbReference type="CDD" id="cd00077">
    <property type="entry name" value="HDc"/>
    <property type="match status" value="1"/>
</dbReference>
<dbReference type="GO" id="GO:0008081">
    <property type="term" value="F:phosphoric diester hydrolase activity"/>
    <property type="evidence" value="ECO:0007669"/>
    <property type="project" value="UniProtKB-ARBA"/>
</dbReference>
<dbReference type="PROSITE" id="PS51832">
    <property type="entry name" value="HD_GYP"/>
    <property type="match status" value="1"/>
</dbReference>
<dbReference type="Pfam" id="PF13487">
    <property type="entry name" value="HD_5"/>
    <property type="match status" value="1"/>
</dbReference>
<evidence type="ECO:0000259" key="1">
    <source>
        <dbReference type="PROSITE" id="PS51831"/>
    </source>
</evidence>
<protein>
    <submittedName>
        <fullName evidence="3">Uncharacterized protein</fullName>
    </submittedName>
</protein>
<evidence type="ECO:0000313" key="4">
    <source>
        <dbReference type="Proteomes" id="UP000179840"/>
    </source>
</evidence>